<dbReference type="SUPFAM" id="SSF160387">
    <property type="entry name" value="NosL/MerB-like"/>
    <property type="match status" value="1"/>
</dbReference>
<reference evidence="3" key="1">
    <citation type="submission" date="2016-10" db="EMBL/GenBank/DDBJ databases">
        <authorList>
            <person name="Varghese N."/>
            <person name="Submissions S."/>
        </authorList>
    </citation>
    <scope>NUCLEOTIDE SEQUENCE [LARGE SCALE GENOMIC DNA]</scope>
    <source>
        <strain evidence="3">EPL6</strain>
    </source>
</reference>
<dbReference type="InterPro" id="IPR008719">
    <property type="entry name" value="N2O_reductase_NosL"/>
</dbReference>
<dbReference type="Pfam" id="PF05573">
    <property type="entry name" value="NosL"/>
    <property type="match status" value="1"/>
</dbReference>
<protein>
    <submittedName>
        <fullName evidence="2">Copper chaperone NosL</fullName>
    </submittedName>
</protein>
<gene>
    <name evidence="2" type="ORF">SAMN05428957_10640</name>
</gene>
<evidence type="ECO:0000313" key="2">
    <source>
        <dbReference type="EMBL" id="SDM45301.1"/>
    </source>
</evidence>
<dbReference type="Gene3D" id="3.30.70.2060">
    <property type="match status" value="1"/>
</dbReference>
<evidence type="ECO:0000313" key="3">
    <source>
        <dbReference type="Proteomes" id="UP000198552"/>
    </source>
</evidence>
<feature type="signal peptide" evidence="1">
    <location>
        <begin position="1"/>
        <end position="30"/>
    </location>
</feature>
<proteinExistence type="predicted"/>
<keyword evidence="1" id="KW-0732">Signal</keyword>
<dbReference type="Proteomes" id="UP000198552">
    <property type="component" value="Unassembled WGS sequence"/>
</dbReference>
<dbReference type="EMBL" id="FNHP01000006">
    <property type="protein sequence ID" value="SDM45301.1"/>
    <property type="molecule type" value="Genomic_DNA"/>
</dbReference>
<dbReference type="RefSeq" id="WP_091569998.1">
    <property type="nucleotide sequence ID" value="NZ_FNHP01000006.1"/>
</dbReference>
<sequence length="185" mass="19559">MTTCSCHHPSRRRALGLAALAALSAGGLLAACGDQAAQQAAIAPVEIDRGTSCELDGMLLADYPGPKAQVHYAGQDRPSFFCDTVEFFNVLLAGEQVRAVRAAYVQDMGQAQWDAPQGHWIDAKGAFYVVGSKRHGSMGPTIASFAQRADADKFAGEYGGKVLAFAEVKPDMVDLSGGALHDTRM</sequence>
<dbReference type="Gene3D" id="3.30.70.2050">
    <property type="match status" value="1"/>
</dbReference>
<dbReference type="InterPro" id="IPR006311">
    <property type="entry name" value="TAT_signal"/>
</dbReference>
<dbReference type="PROSITE" id="PS51318">
    <property type="entry name" value="TAT"/>
    <property type="match status" value="1"/>
</dbReference>
<accession>A0A1G9TC74</accession>
<feature type="chain" id="PRO_5011552325" evidence="1">
    <location>
        <begin position="31"/>
        <end position="185"/>
    </location>
</feature>
<keyword evidence="3" id="KW-1185">Reference proteome</keyword>
<dbReference type="STRING" id="1527607.SAMN05428957_10640"/>
<dbReference type="OrthoDB" id="982633at2"/>
<dbReference type="AlphaFoldDB" id="A0A1G9TC74"/>
<evidence type="ECO:0000256" key="1">
    <source>
        <dbReference type="SAM" id="SignalP"/>
    </source>
</evidence>
<dbReference type="PANTHER" id="PTHR41247:SF1">
    <property type="entry name" value="HTH-TYPE TRANSCRIPTIONAL REPRESSOR YCNK"/>
    <property type="match status" value="1"/>
</dbReference>
<name>A0A1G9TC74_9BURK</name>
<organism evidence="2 3">
    <name type="scientific">Oryzisolibacter propanilivorax</name>
    <dbReference type="NCBI Taxonomy" id="1527607"/>
    <lineage>
        <taxon>Bacteria</taxon>
        <taxon>Pseudomonadati</taxon>
        <taxon>Pseudomonadota</taxon>
        <taxon>Betaproteobacteria</taxon>
        <taxon>Burkholderiales</taxon>
        <taxon>Comamonadaceae</taxon>
        <taxon>Oryzisolibacter</taxon>
    </lineage>
</organism>
<dbReference type="PANTHER" id="PTHR41247">
    <property type="entry name" value="HTH-TYPE TRANSCRIPTIONAL REPRESSOR YCNK"/>
    <property type="match status" value="1"/>
</dbReference>